<dbReference type="InterPro" id="IPR000967">
    <property type="entry name" value="Znf_NFX1"/>
</dbReference>
<dbReference type="Pfam" id="PF25396">
    <property type="entry name" value="ZNFX1"/>
    <property type="match status" value="1"/>
</dbReference>
<dbReference type="CDD" id="cd18808">
    <property type="entry name" value="SF1_C_Upf1"/>
    <property type="match status" value="1"/>
</dbReference>
<proteinExistence type="predicted"/>
<dbReference type="PROSITE" id="PS50089">
    <property type="entry name" value="ZF_RING_2"/>
    <property type="match status" value="1"/>
</dbReference>
<organism evidence="13 14">
    <name type="scientific">Allacma fusca</name>
    <dbReference type="NCBI Taxonomy" id="39272"/>
    <lineage>
        <taxon>Eukaryota</taxon>
        <taxon>Metazoa</taxon>
        <taxon>Ecdysozoa</taxon>
        <taxon>Arthropoda</taxon>
        <taxon>Hexapoda</taxon>
        <taxon>Collembola</taxon>
        <taxon>Symphypleona</taxon>
        <taxon>Sminthuridae</taxon>
        <taxon>Allacma</taxon>
    </lineage>
</organism>
<dbReference type="InterPro" id="IPR047187">
    <property type="entry name" value="SF1_C_Upf1"/>
</dbReference>
<sequence>MSGDSNRLKESGNPKFFEILEYPTLLKSCKDDPGDSIRPFGYKRLAEFVTQPNDLVITALEKNMKSFQQNVNLEDPKDDMIILLIQIIGEKICGETSFHEIQNELVAMAADINFLRKLKDFTLNMSYFTSSTTIRSTDIHVDRSQLRILNALSAFYGLLCVRTPSFAVDNLIPSIQAAHATNELLRVRKLVDEEPSQELELRLMKLLEELKESKEANEKPQEERKKKQFRGNVQLSAADIEKLYMITPEDKFWEAQIIPTAEEIISEEEPFLRPNLAKGKYPSALTYLDVQYRLLREDFVAPLRESVKEYLTHETEYSSRKKRLPPGTIRFYHDVKLRKVECLQEMTLFSMQFSTSNLKRVKWEKSKRLLNGSLLLLTPDKFGTIYFATVGRRDEKQLPKGIIDIIWEGRRPETYTNVVFLMIECEVYFESYRHTLKALQEMAQPCPPLHVQPRLETYIMTKYIVDVDKSTDQDFPPRYLRSLPTKNLRMDFKMLLKSNIESINLMEQVAKEMTGTDSILGSDSANNNDRKPIQLLSFHGNPLLPEDWPTAAQLGMDEPQYLAFRSAITQELSIIQGPPGTGKTYIGLQIMKLLLANPSVTWSKPAGDNTVLPNIDIDLDFEEEDTSLYESPILVVCYTNHALDQFLEGIISIMHSLNIDPRGNLIRVGGMSKVEVVQQYNIREINKYYTKNRLFDASYAQLRVRTRSDLVLRQNERADLKSQFRGLCHPEGIINFLNLCENCSSESLRNNLGEIFSRELNEIFLSRSPNKLINWLGLSIEDFRSEHFRATSLISKWFRMFQQKPTQIPQFAVETNPEDNQEEELEDEELQNILQAHRLQEEITMEDEKHIYKAVGLTYLLNRNSSKDFNATRMKLAREYNDAERTRNMRKLQDLQTDFWQLQLEESKFENQCKFLNEMFAAYEEERIELPEVTQDLLKRGHEKDAPLRPTMNEKWALYFYFVEQAKRMLITEVTRMEGIIIKAQEKLQQVMNSGNGKILQKAMVVGMTTTGAAKYNTLLRMMKSRIVIVEEAAEVLESHIVTSITEHCEHLILIGDHKQLKPSPTVYKLAKDYNLDLSLFERLINNNLRWQYLRAQHRMRPEISKLLVPTIYRELEDHSSVFNYPSIPGFLKNLFFVTHSEAEKADNDSMTKSNEYEAKYLTKLCRYLMLQGLKPGQVTILTTYIGQMFLIKRLLADEGNTCRGVRVTVVDNFQGEENDIILLSLVRSNDDNKIGFLKTENRICVALSRAKHGFYIVGNMDCLVKSQSKTWDQISQELEAQDSIGDCMKLKCQIHGEIIEIRCAEDFLLKSPEGGCTKMCPGVLPKCNHSCRKICHIIDRDHKEYQCKLPCDRVCIDMAKHPCPHPCFRYPCPPCESKIVRKLPCGHNCLLPCYVEYNQHKCEELVTRNLPCGHQVDLKCHYPVESFICIIRVDKSLECGHVKTLPCNVPTLEFECTEFVERMLPCSHLGRMKCVDDLEKFTCNVLCLKLLPCGHEQGVACYADSSTARCQIIITRNKPGCFHEVQIPCYLESRPETWDCKSTCDTRLNCGHQCVRNCHLEDDPQHLEYKCRKNCARTCPSGLHLCRNKHACYQDCDPCNVRCDKTLPCGHTFNLQCSVDVETVQCKKPCSRTVKCPNEHPCLKKCFEPCEPCIMEIEKQSNNCSHMVKVKCYELATRSVCQELVESLNRSACGHVVEVPCRIQNTCSSEDCRQYCHQPCGRIISTEKGGCGHPCEGDCASCHEGMIHVKCMKSCGRVLACGHICKFPCSSLCPPCEDTCILRCSHSKCKKKCGEPCNNCKERCKWSCEHFQCIKKCSELCNRDACNEPCKKKLKCEHDCIGSCGEPCPPFCRICEKEIVEEILFGDEDVDDARFVYLEDCGHVIHRENMDKWMAIDQVGKDKPKEIGVKRCPKCQTIITKSVRYGNIVKTKLREVLAVRDKIFSNAKFQKRYQNSVADKVGYVRNRNYEFENVREYLESNVFRIHKEGKKGIPRFVRELVDVDQYVFESLHNIVLWWEEAEGHVKLNPIPYPLPPMVRFDPYTRQRIQVPRQPVTVKQDLTDDCRNDLIAKYKSLFKILLSRKLPLSHQEISDFEQEFDRMHDFYRLGLRRGIEKFTTFNGAEFLFNETRKILCKNVPYDLIIRKQFDDSLQILESLLKSGWKIETEKMKAEIRANRSQIFTAMGFGGNHWYKCNQGHLYVVADCGAFNQSGQCPECRSSVGRGSSNTCVRDESLIRSQIAGVEDDFTEPPPLEFGESSERPRRGGHYARGSRRAKQTSITQLARGLKR</sequence>
<dbReference type="SMART" id="SM00438">
    <property type="entry name" value="ZnF_NFX"/>
    <property type="match status" value="5"/>
</dbReference>
<keyword evidence="2" id="KW-0963">Cytoplasm</keyword>
<accession>A0A8J2LF79</accession>
<keyword evidence="6" id="KW-0862">Zinc</keyword>
<dbReference type="GO" id="GO:0031048">
    <property type="term" value="P:regulatory ncRNA-mediated heterochromatin formation"/>
    <property type="evidence" value="ECO:0007669"/>
    <property type="project" value="TreeGrafter"/>
</dbReference>
<dbReference type="Pfam" id="PF13087">
    <property type="entry name" value="AAA_12"/>
    <property type="match status" value="1"/>
</dbReference>
<keyword evidence="7" id="KW-0391">Immunity</keyword>
<dbReference type="GO" id="GO:0002376">
    <property type="term" value="P:immune system process"/>
    <property type="evidence" value="ECO:0007669"/>
    <property type="project" value="UniProtKB-KW"/>
</dbReference>
<evidence type="ECO:0000256" key="10">
    <source>
        <dbReference type="SAM" id="MobiDB-lite"/>
    </source>
</evidence>
<keyword evidence="5 8" id="KW-0863">Zinc-finger</keyword>
<dbReference type="PANTHER" id="PTHR10887:SF341">
    <property type="entry name" value="NFX1-TYPE ZINC FINGER-CONTAINING PROTEIN 1"/>
    <property type="match status" value="1"/>
</dbReference>
<dbReference type="EMBL" id="CAJVCH010570113">
    <property type="protein sequence ID" value="CAG7834108.1"/>
    <property type="molecule type" value="Genomic_DNA"/>
</dbReference>
<evidence type="ECO:0000256" key="9">
    <source>
        <dbReference type="SAM" id="Coils"/>
    </source>
</evidence>
<dbReference type="InterPro" id="IPR041679">
    <property type="entry name" value="DNA2/NAM7-like_C"/>
</dbReference>
<protein>
    <recommendedName>
        <fullName evidence="15">NFX1-type zinc finger-containing protein 1</fullName>
    </recommendedName>
</protein>
<evidence type="ECO:0000256" key="1">
    <source>
        <dbReference type="ARBA" id="ARBA00004496"/>
    </source>
</evidence>
<dbReference type="CDD" id="cd06008">
    <property type="entry name" value="NF-X1-zinc-finger"/>
    <property type="match status" value="2"/>
</dbReference>
<dbReference type="Proteomes" id="UP000708208">
    <property type="component" value="Unassembled WGS sequence"/>
</dbReference>
<evidence type="ECO:0000256" key="2">
    <source>
        <dbReference type="ARBA" id="ARBA00022490"/>
    </source>
</evidence>
<evidence type="ECO:0000313" key="13">
    <source>
        <dbReference type="EMBL" id="CAG7834108.1"/>
    </source>
</evidence>
<dbReference type="InterPro" id="IPR045055">
    <property type="entry name" value="DNA2/NAM7-like"/>
</dbReference>
<evidence type="ECO:0000256" key="4">
    <source>
        <dbReference type="ARBA" id="ARBA00022737"/>
    </source>
</evidence>
<feature type="domain" description="RZ-type" evidence="12">
    <location>
        <begin position="2167"/>
        <end position="2252"/>
    </location>
</feature>
<comment type="caution">
    <text evidence="13">The sequence shown here is derived from an EMBL/GenBank/DDBJ whole genome shotgun (WGS) entry which is preliminary data.</text>
</comment>
<dbReference type="InterPro" id="IPR057373">
    <property type="entry name" value="ZNFX1"/>
</dbReference>
<evidence type="ECO:0000256" key="3">
    <source>
        <dbReference type="ARBA" id="ARBA00022723"/>
    </source>
</evidence>
<keyword evidence="9" id="KW-0175">Coiled coil</keyword>
<dbReference type="PANTHER" id="PTHR10887">
    <property type="entry name" value="DNA2/NAM7 HELICASE FAMILY"/>
    <property type="match status" value="1"/>
</dbReference>
<keyword evidence="14" id="KW-1185">Reference proteome</keyword>
<dbReference type="Pfam" id="PF13086">
    <property type="entry name" value="AAA_11"/>
    <property type="match status" value="1"/>
</dbReference>
<keyword evidence="3" id="KW-0479">Metal-binding</keyword>
<comment type="subcellular location">
    <subcellularLocation>
        <location evidence="1">Cytoplasm</location>
    </subcellularLocation>
</comment>
<dbReference type="GO" id="GO:0005737">
    <property type="term" value="C:cytoplasm"/>
    <property type="evidence" value="ECO:0007669"/>
    <property type="project" value="UniProtKB-SubCell"/>
</dbReference>
<evidence type="ECO:0000256" key="7">
    <source>
        <dbReference type="ARBA" id="ARBA00022859"/>
    </source>
</evidence>
<evidence type="ECO:0008006" key="15">
    <source>
        <dbReference type="Google" id="ProtNLM"/>
    </source>
</evidence>
<dbReference type="OrthoDB" id="2423195at2759"/>
<evidence type="ECO:0000256" key="8">
    <source>
        <dbReference type="PROSITE-ProRule" id="PRU00175"/>
    </source>
</evidence>
<keyword evidence="4" id="KW-0677">Repeat</keyword>
<evidence type="ECO:0000313" key="14">
    <source>
        <dbReference type="Proteomes" id="UP000708208"/>
    </source>
</evidence>
<dbReference type="FunFam" id="3.40.50.300:FF:000742">
    <property type="entry name" value="NFX1-type zinc finger-containing protein 1"/>
    <property type="match status" value="1"/>
</dbReference>
<dbReference type="InterPro" id="IPR041677">
    <property type="entry name" value="DNA2/NAM7_AAA_11"/>
</dbReference>
<feature type="region of interest" description="Disordered" evidence="10">
    <location>
        <begin position="2243"/>
        <end position="2291"/>
    </location>
</feature>
<dbReference type="GO" id="GO:0031380">
    <property type="term" value="C:nuclear RNA-directed RNA polymerase complex"/>
    <property type="evidence" value="ECO:0007669"/>
    <property type="project" value="TreeGrafter"/>
</dbReference>
<evidence type="ECO:0000259" key="11">
    <source>
        <dbReference type="PROSITE" id="PS50089"/>
    </source>
</evidence>
<name>A0A8J2LF79_9HEXA</name>
<dbReference type="GO" id="GO:0008270">
    <property type="term" value="F:zinc ion binding"/>
    <property type="evidence" value="ECO:0007669"/>
    <property type="project" value="UniProtKB-KW"/>
</dbReference>
<feature type="compositionally biased region" description="Basic residues" evidence="10">
    <location>
        <begin position="2266"/>
        <end position="2278"/>
    </location>
</feature>
<feature type="coiled-coil region" evidence="9">
    <location>
        <begin position="196"/>
        <end position="223"/>
    </location>
</feature>
<dbReference type="PROSITE" id="PS51981">
    <property type="entry name" value="ZF_RZ"/>
    <property type="match status" value="1"/>
</dbReference>
<dbReference type="GO" id="GO:0004386">
    <property type="term" value="F:helicase activity"/>
    <property type="evidence" value="ECO:0007669"/>
    <property type="project" value="InterPro"/>
</dbReference>
<evidence type="ECO:0000259" key="12">
    <source>
        <dbReference type="PROSITE" id="PS51981"/>
    </source>
</evidence>
<evidence type="ECO:0000256" key="5">
    <source>
        <dbReference type="ARBA" id="ARBA00022771"/>
    </source>
</evidence>
<gene>
    <name evidence="13" type="ORF">AFUS01_LOCUS43645</name>
</gene>
<reference evidence="13" key="1">
    <citation type="submission" date="2021-06" db="EMBL/GenBank/DDBJ databases">
        <authorList>
            <person name="Hodson N. C."/>
            <person name="Mongue J. A."/>
            <person name="Jaron S. K."/>
        </authorList>
    </citation>
    <scope>NUCLEOTIDE SEQUENCE</scope>
</reference>
<feature type="domain" description="RING-type" evidence="11">
    <location>
        <begin position="1853"/>
        <end position="1917"/>
    </location>
</feature>
<dbReference type="InterPro" id="IPR001841">
    <property type="entry name" value="Znf_RING"/>
</dbReference>
<evidence type="ECO:0000256" key="6">
    <source>
        <dbReference type="ARBA" id="ARBA00022833"/>
    </source>
</evidence>
<dbReference type="InterPro" id="IPR046439">
    <property type="entry name" value="ZF_RZ_dom"/>
</dbReference>